<reference evidence="6 7" key="1">
    <citation type="journal article" date="2019" name="ACS Chem. Biol.">
        <title>Identification and Mobilization of a Cryptic Antibiotic Biosynthesis Gene Locus from a Human-Pathogenic Nocardia Isolate.</title>
        <authorList>
            <person name="Herisse M."/>
            <person name="Ishida K."/>
            <person name="Porter J.L."/>
            <person name="Howden B."/>
            <person name="Hertweck C."/>
            <person name="Stinear T.P."/>
            <person name="Pidot S.J."/>
        </authorList>
    </citation>
    <scope>NUCLEOTIDE SEQUENCE [LARGE SCALE GENOMIC DNA]</scope>
    <source>
        <strain evidence="6 7">AUSMDU00024985</strain>
    </source>
</reference>
<gene>
    <name evidence="6" type="ORF">F5X71_29555</name>
</gene>
<feature type="domain" description="Zinc finger CHC2-type" evidence="5">
    <location>
        <begin position="26"/>
        <end position="80"/>
    </location>
</feature>
<dbReference type="GO" id="GO:0008270">
    <property type="term" value="F:zinc ion binding"/>
    <property type="evidence" value="ECO:0007669"/>
    <property type="project" value="UniProtKB-KW"/>
</dbReference>
<evidence type="ECO:0000256" key="4">
    <source>
        <dbReference type="SAM" id="MobiDB-lite"/>
    </source>
</evidence>
<dbReference type="GO" id="GO:0005737">
    <property type="term" value="C:cytoplasm"/>
    <property type="evidence" value="ECO:0007669"/>
    <property type="project" value="TreeGrafter"/>
</dbReference>
<evidence type="ECO:0000259" key="5">
    <source>
        <dbReference type="SMART" id="SM00400"/>
    </source>
</evidence>
<sequence>MGASIAAAIQRYFPGWEPPEDWNTYNKTLCPFHGETRPSASISFEHNRFHCFACGVSGDAIDIIRSQEDMTFAAAQRLAAELSPGGDDPVRESVPQQPSRRIFGRPGPDRSGSRGPGPVSARVRRRSAPWA</sequence>
<dbReference type="InterPro" id="IPR036977">
    <property type="entry name" value="DNA_primase_Znf_CHC2"/>
</dbReference>
<dbReference type="Proteomes" id="UP000501705">
    <property type="component" value="Chromosome"/>
</dbReference>
<feature type="region of interest" description="Disordered" evidence="4">
    <location>
        <begin position="82"/>
        <end position="131"/>
    </location>
</feature>
<evidence type="ECO:0000256" key="2">
    <source>
        <dbReference type="ARBA" id="ARBA00022771"/>
    </source>
</evidence>
<organism evidence="6 7">
    <name type="scientific">Nocardia brasiliensis</name>
    <dbReference type="NCBI Taxonomy" id="37326"/>
    <lineage>
        <taxon>Bacteria</taxon>
        <taxon>Bacillati</taxon>
        <taxon>Actinomycetota</taxon>
        <taxon>Actinomycetes</taxon>
        <taxon>Mycobacteriales</taxon>
        <taxon>Nocardiaceae</taxon>
        <taxon>Nocardia</taxon>
    </lineage>
</organism>
<dbReference type="InterPro" id="IPR050219">
    <property type="entry name" value="DnaG_primase"/>
</dbReference>
<name>A0A6G9XYK7_NOCBR</name>
<evidence type="ECO:0000313" key="7">
    <source>
        <dbReference type="Proteomes" id="UP000501705"/>
    </source>
</evidence>
<dbReference type="SUPFAM" id="SSF57783">
    <property type="entry name" value="Zinc beta-ribbon"/>
    <property type="match status" value="1"/>
</dbReference>
<dbReference type="PANTHER" id="PTHR30313">
    <property type="entry name" value="DNA PRIMASE"/>
    <property type="match status" value="1"/>
</dbReference>
<dbReference type="RefSeq" id="WP_428981413.1">
    <property type="nucleotide sequence ID" value="NZ_CP046171.1"/>
</dbReference>
<dbReference type="AlphaFoldDB" id="A0A6G9XYK7"/>
<evidence type="ECO:0000256" key="1">
    <source>
        <dbReference type="ARBA" id="ARBA00022723"/>
    </source>
</evidence>
<accession>A0A6G9XYK7</accession>
<keyword evidence="2" id="KW-0863">Zinc-finger</keyword>
<proteinExistence type="predicted"/>
<dbReference type="Gene3D" id="3.90.580.10">
    <property type="entry name" value="Zinc finger, CHC2-type domain"/>
    <property type="match status" value="1"/>
</dbReference>
<evidence type="ECO:0000256" key="3">
    <source>
        <dbReference type="ARBA" id="ARBA00022833"/>
    </source>
</evidence>
<dbReference type="SMART" id="SM00400">
    <property type="entry name" value="ZnF_CHCC"/>
    <property type="match status" value="1"/>
</dbReference>
<dbReference type="GO" id="GO:0003899">
    <property type="term" value="F:DNA-directed RNA polymerase activity"/>
    <property type="evidence" value="ECO:0007669"/>
    <property type="project" value="InterPro"/>
</dbReference>
<keyword evidence="1" id="KW-0479">Metal-binding</keyword>
<dbReference type="GO" id="GO:0006269">
    <property type="term" value="P:DNA replication, synthesis of primer"/>
    <property type="evidence" value="ECO:0007669"/>
    <property type="project" value="TreeGrafter"/>
</dbReference>
<feature type="compositionally biased region" description="Basic residues" evidence="4">
    <location>
        <begin position="122"/>
        <end position="131"/>
    </location>
</feature>
<dbReference type="InterPro" id="IPR002694">
    <property type="entry name" value="Znf_CHC2"/>
</dbReference>
<evidence type="ECO:0000313" key="6">
    <source>
        <dbReference type="EMBL" id="QIS05903.1"/>
    </source>
</evidence>
<protein>
    <recommendedName>
        <fullName evidence="5">Zinc finger CHC2-type domain-containing protein</fullName>
    </recommendedName>
</protein>
<dbReference type="PANTHER" id="PTHR30313:SF2">
    <property type="entry name" value="DNA PRIMASE"/>
    <property type="match status" value="1"/>
</dbReference>
<dbReference type="EMBL" id="CP046171">
    <property type="protein sequence ID" value="QIS05903.1"/>
    <property type="molecule type" value="Genomic_DNA"/>
</dbReference>
<dbReference type="Pfam" id="PF01807">
    <property type="entry name" value="Zn_ribbon_DnaG"/>
    <property type="match status" value="1"/>
</dbReference>
<dbReference type="GO" id="GO:0003677">
    <property type="term" value="F:DNA binding"/>
    <property type="evidence" value="ECO:0007669"/>
    <property type="project" value="InterPro"/>
</dbReference>
<keyword evidence="3" id="KW-0862">Zinc</keyword>